<accession>A6FX03</accession>
<evidence type="ECO:0000256" key="2">
    <source>
        <dbReference type="SAM" id="SignalP"/>
    </source>
</evidence>
<name>A6FX03_9BACT</name>
<dbReference type="STRING" id="391625.PPSIR1_05153"/>
<dbReference type="Proteomes" id="UP000005801">
    <property type="component" value="Unassembled WGS sequence"/>
</dbReference>
<feature type="compositionally biased region" description="Low complexity" evidence="1">
    <location>
        <begin position="83"/>
        <end position="106"/>
    </location>
</feature>
<dbReference type="OrthoDB" id="5490961at2"/>
<sequence length="297" mass="30269">MATHALWRTRASWTLGLALGSLSSLVVGCFNASSGEECLVGAEGCPCTSAGACDPGLSCLSETCVSDNADGTDMGDEADEAGDTSSSSSGSEDDTTTGTEDTTTTGVEEDTTTTGMEDDTTTTAGMEDDTTTGGSECGNGTIEAPEECDALDLGGASCASLGFASGQLACTADCMLDTSDCSDMQATTTVTLDGYGYDSDAFGIAASCEVPGGDSCAVDGPWPAVENGCSVECPIGADVKVECDCDGSEQFDEYVYQIEVVGGPSYTCPGFLAQTCSQTFTVTENMAIRCEFDWENL</sequence>
<feature type="region of interest" description="Disordered" evidence="1">
    <location>
        <begin position="70"/>
        <end position="139"/>
    </location>
</feature>
<feature type="chain" id="PRO_5002697173" description="Lipoprotein" evidence="2">
    <location>
        <begin position="33"/>
        <end position="297"/>
    </location>
</feature>
<evidence type="ECO:0008006" key="5">
    <source>
        <dbReference type="Google" id="ProtNLM"/>
    </source>
</evidence>
<feature type="signal peptide" evidence="2">
    <location>
        <begin position="1"/>
        <end position="32"/>
    </location>
</feature>
<dbReference type="EMBL" id="ABCS01000001">
    <property type="protein sequence ID" value="EDM81827.1"/>
    <property type="molecule type" value="Genomic_DNA"/>
</dbReference>
<evidence type="ECO:0000256" key="1">
    <source>
        <dbReference type="SAM" id="MobiDB-lite"/>
    </source>
</evidence>
<reference evidence="3 4" key="1">
    <citation type="submission" date="2007-06" db="EMBL/GenBank/DDBJ databases">
        <authorList>
            <person name="Shimkets L."/>
            <person name="Ferriera S."/>
            <person name="Johnson J."/>
            <person name="Kravitz S."/>
            <person name="Beeson K."/>
            <person name="Sutton G."/>
            <person name="Rogers Y.-H."/>
            <person name="Friedman R."/>
            <person name="Frazier M."/>
            <person name="Venter J.C."/>
        </authorList>
    </citation>
    <scope>NUCLEOTIDE SEQUENCE [LARGE SCALE GENOMIC DNA]</scope>
    <source>
        <strain evidence="3 4">SIR-1</strain>
    </source>
</reference>
<keyword evidence="2" id="KW-0732">Signal</keyword>
<organism evidence="3 4">
    <name type="scientific">Plesiocystis pacifica SIR-1</name>
    <dbReference type="NCBI Taxonomy" id="391625"/>
    <lineage>
        <taxon>Bacteria</taxon>
        <taxon>Pseudomonadati</taxon>
        <taxon>Myxococcota</taxon>
        <taxon>Polyangia</taxon>
        <taxon>Nannocystales</taxon>
        <taxon>Nannocystaceae</taxon>
        <taxon>Plesiocystis</taxon>
    </lineage>
</organism>
<protein>
    <recommendedName>
        <fullName evidence="5">Lipoprotein</fullName>
    </recommendedName>
</protein>
<dbReference type="AlphaFoldDB" id="A6FX03"/>
<feature type="compositionally biased region" description="Acidic residues" evidence="1">
    <location>
        <begin position="107"/>
        <end position="130"/>
    </location>
</feature>
<evidence type="ECO:0000313" key="3">
    <source>
        <dbReference type="EMBL" id="EDM81827.1"/>
    </source>
</evidence>
<comment type="caution">
    <text evidence="3">The sequence shown here is derived from an EMBL/GenBank/DDBJ whole genome shotgun (WGS) entry which is preliminary data.</text>
</comment>
<keyword evidence="4" id="KW-1185">Reference proteome</keyword>
<evidence type="ECO:0000313" key="4">
    <source>
        <dbReference type="Proteomes" id="UP000005801"/>
    </source>
</evidence>
<proteinExistence type="predicted"/>
<dbReference type="RefSeq" id="WP_006969002.1">
    <property type="nucleotide sequence ID" value="NZ_ABCS01000001.1"/>
</dbReference>
<feature type="compositionally biased region" description="Acidic residues" evidence="1">
    <location>
        <begin position="73"/>
        <end position="82"/>
    </location>
</feature>
<gene>
    <name evidence="3" type="ORF">PPSIR1_05153</name>
</gene>